<accession>A0A2T0VZK9</accession>
<gene>
    <name evidence="9" type="ORF">CLV80_105282</name>
</gene>
<keyword evidence="5 8" id="KW-1133">Transmembrane helix</keyword>
<evidence type="ECO:0000313" key="9">
    <source>
        <dbReference type="EMBL" id="PRY77798.1"/>
    </source>
</evidence>
<dbReference type="Pfam" id="PF02472">
    <property type="entry name" value="ExbD"/>
    <property type="match status" value="1"/>
</dbReference>
<dbReference type="AlphaFoldDB" id="A0A2T0VZK9"/>
<evidence type="ECO:0000256" key="5">
    <source>
        <dbReference type="ARBA" id="ARBA00022989"/>
    </source>
</evidence>
<evidence type="ECO:0000256" key="7">
    <source>
        <dbReference type="RuleBase" id="RU003879"/>
    </source>
</evidence>
<comment type="similarity">
    <text evidence="2 7">Belongs to the ExbD/TolR family.</text>
</comment>
<name>A0A2T0VZK9_9RHOB</name>
<dbReference type="GO" id="GO:0015031">
    <property type="term" value="P:protein transport"/>
    <property type="evidence" value="ECO:0007669"/>
    <property type="project" value="UniProtKB-KW"/>
</dbReference>
<keyword evidence="6 8" id="KW-0472">Membrane</keyword>
<evidence type="ECO:0000256" key="6">
    <source>
        <dbReference type="ARBA" id="ARBA00023136"/>
    </source>
</evidence>
<evidence type="ECO:0000256" key="2">
    <source>
        <dbReference type="ARBA" id="ARBA00005811"/>
    </source>
</evidence>
<dbReference type="GO" id="GO:0022857">
    <property type="term" value="F:transmembrane transporter activity"/>
    <property type="evidence" value="ECO:0007669"/>
    <property type="project" value="InterPro"/>
</dbReference>
<evidence type="ECO:0000256" key="4">
    <source>
        <dbReference type="ARBA" id="ARBA00022692"/>
    </source>
</evidence>
<sequence length="125" mass="13210">MKPRRRKAKGEPTIALINVVFLMLIFFLIAGTLAPPLDPELTLVNTADLDSAAPPEGLVINADGTLQADGQPIASAQDYYATHSAETVRVVPDQALPAKTLLQIGAALHEAGAETVLIATERSIQ</sequence>
<feature type="transmembrane region" description="Helical" evidence="8">
    <location>
        <begin position="12"/>
        <end position="34"/>
    </location>
</feature>
<evidence type="ECO:0000256" key="8">
    <source>
        <dbReference type="SAM" id="Phobius"/>
    </source>
</evidence>
<proteinExistence type="inferred from homology"/>
<evidence type="ECO:0000256" key="3">
    <source>
        <dbReference type="ARBA" id="ARBA00022475"/>
    </source>
</evidence>
<dbReference type="OrthoDB" id="8479787at2"/>
<dbReference type="RefSeq" id="WP_106357540.1">
    <property type="nucleotide sequence ID" value="NZ_PVTP01000005.1"/>
</dbReference>
<dbReference type="InterPro" id="IPR003400">
    <property type="entry name" value="ExbD"/>
</dbReference>
<keyword evidence="7" id="KW-0813">Transport</keyword>
<dbReference type="GO" id="GO:0005886">
    <property type="term" value="C:plasma membrane"/>
    <property type="evidence" value="ECO:0007669"/>
    <property type="project" value="UniProtKB-SubCell"/>
</dbReference>
<dbReference type="EMBL" id="PVTP01000005">
    <property type="protein sequence ID" value="PRY77798.1"/>
    <property type="molecule type" value="Genomic_DNA"/>
</dbReference>
<keyword evidence="3" id="KW-1003">Cell membrane</keyword>
<protein>
    <submittedName>
        <fullName evidence="9">Biopolymer transport protein ExbD</fullName>
    </submittedName>
</protein>
<evidence type="ECO:0000256" key="1">
    <source>
        <dbReference type="ARBA" id="ARBA00004162"/>
    </source>
</evidence>
<keyword evidence="4 7" id="KW-0812">Transmembrane</keyword>
<comment type="caution">
    <text evidence="9">The sequence shown here is derived from an EMBL/GenBank/DDBJ whole genome shotgun (WGS) entry which is preliminary data.</text>
</comment>
<organism evidence="9 10">
    <name type="scientific">Yoonia maritima</name>
    <dbReference type="NCBI Taxonomy" id="1435347"/>
    <lineage>
        <taxon>Bacteria</taxon>
        <taxon>Pseudomonadati</taxon>
        <taxon>Pseudomonadota</taxon>
        <taxon>Alphaproteobacteria</taxon>
        <taxon>Rhodobacterales</taxon>
        <taxon>Paracoccaceae</taxon>
        <taxon>Yoonia</taxon>
    </lineage>
</organism>
<evidence type="ECO:0000313" key="10">
    <source>
        <dbReference type="Proteomes" id="UP000238007"/>
    </source>
</evidence>
<reference evidence="9 10" key="1">
    <citation type="submission" date="2018-03" db="EMBL/GenBank/DDBJ databases">
        <title>Genomic Encyclopedia of Archaeal and Bacterial Type Strains, Phase II (KMG-II): from individual species to whole genera.</title>
        <authorList>
            <person name="Goeker M."/>
        </authorList>
    </citation>
    <scope>NUCLEOTIDE SEQUENCE [LARGE SCALE GENOMIC DNA]</scope>
    <source>
        <strain evidence="9 10">DSM 101533</strain>
    </source>
</reference>
<keyword evidence="10" id="KW-1185">Reference proteome</keyword>
<dbReference type="Proteomes" id="UP000238007">
    <property type="component" value="Unassembled WGS sequence"/>
</dbReference>
<comment type="subcellular location">
    <subcellularLocation>
        <location evidence="1">Cell membrane</location>
        <topology evidence="1">Single-pass membrane protein</topology>
    </subcellularLocation>
    <subcellularLocation>
        <location evidence="7">Cell membrane</location>
        <topology evidence="7">Single-pass type II membrane protein</topology>
    </subcellularLocation>
</comment>
<keyword evidence="7" id="KW-0653">Protein transport</keyword>